<sequence length="242" mass="26054">MEPAQLRPEIRGLLDLPIDLFLKVLEYLTTAELYSALQPLLAHRGLAGIVKVCLAYRNAKSGGSALHRACLSGDSFVLKKLVDDFGITVEVPRRLTFGVVPKLRYQTPLVHAIAGGHVEIVKFLVARGANVNAAPLKDGNSITGRTDGWYPIHWAVGCSTSAGDPEGVTAAARKGKEIISFLLDQGAVADQKSRTFSTHAIAVTPLDVAEKQGASKEVIELLVERCDQSGVERKFEGLSLDK</sequence>
<protein>
    <submittedName>
        <fullName evidence="4">Uncharacterized protein</fullName>
    </submittedName>
</protein>
<dbReference type="Proteomes" id="UP001320420">
    <property type="component" value="Unassembled WGS sequence"/>
</dbReference>
<gene>
    <name evidence="4" type="ORF">SLS62_008366</name>
</gene>
<dbReference type="Gene3D" id="1.25.40.20">
    <property type="entry name" value="Ankyrin repeat-containing domain"/>
    <property type="match status" value="1"/>
</dbReference>
<dbReference type="PROSITE" id="PS50297">
    <property type="entry name" value="ANK_REP_REGION"/>
    <property type="match status" value="1"/>
</dbReference>
<dbReference type="EMBL" id="JAKJXP020000077">
    <property type="protein sequence ID" value="KAK7749185.1"/>
    <property type="molecule type" value="Genomic_DNA"/>
</dbReference>
<comment type="caution">
    <text evidence="4">The sequence shown here is derived from an EMBL/GenBank/DDBJ whole genome shotgun (WGS) entry which is preliminary data.</text>
</comment>
<organism evidence="4 5">
    <name type="scientific">Diatrype stigma</name>
    <dbReference type="NCBI Taxonomy" id="117547"/>
    <lineage>
        <taxon>Eukaryota</taxon>
        <taxon>Fungi</taxon>
        <taxon>Dikarya</taxon>
        <taxon>Ascomycota</taxon>
        <taxon>Pezizomycotina</taxon>
        <taxon>Sordariomycetes</taxon>
        <taxon>Xylariomycetidae</taxon>
        <taxon>Xylariales</taxon>
        <taxon>Diatrypaceae</taxon>
        <taxon>Diatrype</taxon>
    </lineage>
</organism>
<reference evidence="4 5" key="1">
    <citation type="submission" date="2024-02" db="EMBL/GenBank/DDBJ databases">
        <title>De novo assembly and annotation of 12 fungi associated with fruit tree decline syndrome in Ontario, Canada.</title>
        <authorList>
            <person name="Sulman M."/>
            <person name="Ellouze W."/>
            <person name="Ilyukhin E."/>
        </authorList>
    </citation>
    <scope>NUCLEOTIDE SEQUENCE [LARGE SCALE GENOMIC DNA]</scope>
    <source>
        <strain evidence="4 5">M11/M66-122</strain>
    </source>
</reference>
<dbReference type="InterPro" id="IPR002110">
    <property type="entry name" value="Ankyrin_rpt"/>
</dbReference>
<dbReference type="PROSITE" id="PS50088">
    <property type="entry name" value="ANK_REPEAT"/>
    <property type="match status" value="1"/>
</dbReference>
<evidence type="ECO:0000256" key="2">
    <source>
        <dbReference type="ARBA" id="ARBA00023043"/>
    </source>
</evidence>
<dbReference type="SUPFAM" id="SSF48403">
    <property type="entry name" value="Ankyrin repeat"/>
    <property type="match status" value="1"/>
</dbReference>
<name>A0AAN9UMM2_9PEZI</name>
<dbReference type="SMART" id="SM00248">
    <property type="entry name" value="ANK"/>
    <property type="match status" value="3"/>
</dbReference>
<dbReference type="AlphaFoldDB" id="A0AAN9UMM2"/>
<evidence type="ECO:0000256" key="1">
    <source>
        <dbReference type="ARBA" id="ARBA00022737"/>
    </source>
</evidence>
<keyword evidence="5" id="KW-1185">Reference proteome</keyword>
<dbReference type="InterPro" id="IPR036770">
    <property type="entry name" value="Ankyrin_rpt-contain_sf"/>
</dbReference>
<keyword evidence="1" id="KW-0677">Repeat</keyword>
<evidence type="ECO:0000313" key="5">
    <source>
        <dbReference type="Proteomes" id="UP001320420"/>
    </source>
</evidence>
<proteinExistence type="predicted"/>
<dbReference type="PANTHER" id="PTHR24123:SF33">
    <property type="entry name" value="PROTEIN HOS4"/>
    <property type="match status" value="1"/>
</dbReference>
<keyword evidence="2 3" id="KW-0040">ANK repeat</keyword>
<dbReference type="PANTHER" id="PTHR24123">
    <property type="entry name" value="ANKYRIN REPEAT-CONTAINING"/>
    <property type="match status" value="1"/>
</dbReference>
<evidence type="ECO:0000256" key="3">
    <source>
        <dbReference type="PROSITE-ProRule" id="PRU00023"/>
    </source>
</evidence>
<evidence type="ECO:0000313" key="4">
    <source>
        <dbReference type="EMBL" id="KAK7749185.1"/>
    </source>
</evidence>
<feature type="repeat" description="ANK" evidence="3">
    <location>
        <begin position="104"/>
        <end position="136"/>
    </location>
</feature>
<dbReference type="Pfam" id="PF00023">
    <property type="entry name" value="Ank"/>
    <property type="match status" value="1"/>
</dbReference>
<dbReference type="InterPro" id="IPR051165">
    <property type="entry name" value="Multifunctional_ANK_Repeat"/>
</dbReference>
<accession>A0AAN9UMM2</accession>